<accession>A0A5Q0H6X3</accession>
<dbReference type="KEGG" id="ssyi:EKG83_33685"/>
<dbReference type="InterPro" id="IPR006286">
    <property type="entry name" value="C56_PfpI-like"/>
</dbReference>
<dbReference type="InterPro" id="IPR002818">
    <property type="entry name" value="DJ-1/PfpI"/>
</dbReference>
<dbReference type="PANTHER" id="PTHR42733">
    <property type="entry name" value="DJ-1 PROTEIN"/>
    <property type="match status" value="1"/>
</dbReference>
<protein>
    <submittedName>
        <fullName evidence="3">Thiamine biosynthesis protein ThiJ</fullName>
    </submittedName>
</protein>
<feature type="domain" description="DJ-1/PfpI" evidence="2">
    <location>
        <begin position="16"/>
        <end position="193"/>
    </location>
</feature>
<dbReference type="RefSeq" id="WP_084716756.1">
    <property type="nucleotide sequence ID" value="NZ_CP034550.1"/>
</dbReference>
<dbReference type="Pfam" id="PF01965">
    <property type="entry name" value="DJ-1_PfpI"/>
    <property type="match status" value="1"/>
</dbReference>
<dbReference type="Proteomes" id="UP000325787">
    <property type="component" value="Chromosome"/>
</dbReference>
<comment type="similarity">
    <text evidence="1">Belongs to the peptidase C56 family.</text>
</comment>
<name>A0A5Q0H6X3_SACSY</name>
<evidence type="ECO:0000259" key="2">
    <source>
        <dbReference type="Pfam" id="PF01965"/>
    </source>
</evidence>
<dbReference type="OrthoDB" id="9792284at2"/>
<evidence type="ECO:0000256" key="1">
    <source>
        <dbReference type="ARBA" id="ARBA00008542"/>
    </source>
</evidence>
<proteinExistence type="inferred from homology"/>
<organism evidence="3 4">
    <name type="scientific">Saccharothrix syringae</name>
    <name type="common">Nocardiopsis syringae</name>
    <dbReference type="NCBI Taxonomy" id="103733"/>
    <lineage>
        <taxon>Bacteria</taxon>
        <taxon>Bacillati</taxon>
        <taxon>Actinomycetota</taxon>
        <taxon>Actinomycetes</taxon>
        <taxon>Pseudonocardiales</taxon>
        <taxon>Pseudonocardiaceae</taxon>
        <taxon>Saccharothrix</taxon>
    </lineage>
</organism>
<evidence type="ECO:0000313" key="3">
    <source>
        <dbReference type="EMBL" id="QFZ21694.1"/>
    </source>
</evidence>
<reference evidence="4" key="1">
    <citation type="journal article" date="2021" name="Curr. Microbiol.">
        <title>Complete genome of nocamycin-producing strain Saccharothrix syringae NRRL B-16468 reveals the biosynthetic potential for secondary metabolites.</title>
        <authorList>
            <person name="Mo X."/>
            <person name="Yang S."/>
        </authorList>
    </citation>
    <scope>NUCLEOTIDE SEQUENCE [LARGE SCALE GENOMIC DNA]</scope>
    <source>
        <strain evidence="4">ATCC 51364 / DSM 43886 / JCM 6844 / KCTC 9398 / NBRC 14523 / NRRL B-16468 / INA 2240</strain>
    </source>
</reference>
<evidence type="ECO:0000313" key="4">
    <source>
        <dbReference type="Proteomes" id="UP000325787"/>
    </source>
</evidence>
<dbReference type="EMBL" id="CP034550">
    <property type="protein sequence ID" value="QFZ21694.1"/>
    <property type="molecule type" value="Genomic_DNA"/>
</dbReference>
<dbReference type="AlphaFoldDB" id="A0A5Q0H6X3"/>
<sequence>MPNLPRREDGRLSGRTVAILMETDYVEPEIAYYERRFAEEGAAIDYLTRLWGRESITFTGHEHQVPLTVTGDLEAVDDAALRGYDAIIVPSGMVSDRLRYTEDVNTKAPAVRLLERAFATPGVLKGLICHGMWLVAPIPEVVAGRRVTCHNNLIGDVRNMGAAYTDQDVVVDGDLVTGRSADAAHLFARTLIDLIAARAPVGTLRSRQRMLRGFGTAPPPRHAAP</sequence>
<gene>
    <name evidence="3" type="ORF">EKG83_33685</name>
</gene>
<dbReference type="SUPFAM" id="SSF52317">
    <property type="entry name" value="Class I glutamine amidotransferase-like"/>
    <property type="match status" value="1"/>
</dbReference>
<dbReference type="Gene3D" id="3.40.50.880">
    <property type="match status" value="1"/>
</dbReference>
<dbReference type="InterPro" id="IPR029062">
    <property type="entry name" value="Class_I_gatase-like"/>
</dbReference>
<keyword evidence="4" id="KW-1185">Reference proteome</keyword>